<proteinExistence type="predicted"/>
<gene>
    <name evidence="5" type="ORF">Rhopal_002904-T1</name>
</gene>
<feature type="region of interest" description="Disordered" evidence="3">
    <location>
        <begin position="121"/>
        <end position="254"/>
    </location>
</feature>
<dbReference type="Pfam" id="PF14604">
    <property type="entry name" value="SH3_9"/>
    <property type="match status" value="1"/>
</dbReference>
<feature type="region of interest" description="Disordered" evidence="3">
    <location>
        <begin position="275"/>
        <end position="306"/>
    </location>
</feature>
<protein>
    <recommendedName>
        <fullName evidence="4">SH3 domain-containing protein</fullName>
    </recommendedName>
</protein>
<accession>A0AAV5GBK2</accession>
<evidence type="ECO:0000256" key="3">
    <source>
        <dbReference type="SAM" id="MobiDB-lite"/>
    </source>
</evidence>
<dbReference type="PROSITE" id="PS50002">
    <property type="entry name" value="SH3"/>
    <property type="match status" value="1"/>
</dbReference>
<dbReference type="EMBL" id="BQKY01000005">
    <property type="protein sequence ID" value="GJN89915.1"/>
    <property type="molecule type" value="Genomic_DNA"/>
</dbReference>
<dbReference type="Proteomes" id="UP001342314">
    <property type="component" value="Unassembled WGS sequence"/>
</dbReference>
<feature type="domain" description="SH3" evidence="4">
    <location>
        <begin position="317"/>
        <end position="382"/>
    </location>
</feature>
<dbReference type="Gene3D" id="2.30.30.40">
    <property type="entry name" value="SH3 Domains"/>
    <property type="match status" value="1"/>
</dbReference>
<evidence type="ECO:0000256" key="1">
    <source>
        <dbReference type="ARBA" id="ARBA00022443"/>
    </source>
</evidence>
<feature type="region of interest" description="Disordered" evidence="3">
    <location>
        <begin position="391"/>
        <end position="454"/>
    </location>
</feature>
<dbReference type="SMART" id="SM00326">
    <property type="entry name" value="SH3"/>
    <property type="match status" value="1"/>
</dbReference>
<keyword evidence="6" id="KW-1185">Reference proteome</keyword>
<organism evidence="5 6">
    <name type="scientific">Rhodotorula paludigena</name>
    <dbReference type="NCBI Taxonomy" id="86838"/>
    <lineage>
        <taxon>Eukaryota</taxon>
        <taxon>Fungi</taxon>
        <taxon>Dikarya</taxon>
        <taxon>Basidiomycota</taxon>
        <taxon>Pucciniomycotina</taxon>
        <taxon>Microbotryomycetes</taxon>
        <taxon>Sporidiobolales</taxon>
        <taxon>Sporidiobolaceae</taxon>
        <taxon>Rhodotorula</taxon>
    </lineage>
</organism>
<feature type="compositionally biased region" description="Low complexity" evidence="3">
    <location>
        <begin position="176"/>
        <end position="207"/>
    </location>
</feature>
<feature type="compositionally biased region" description="Basic and acidic residues" evidence="3">
    <location>
        <begin position="422"/>
        <end position="433"/>
    </location>
</feature>
<evidence type="ECO:0000256" key="2">
    <source>
        <dbReference type="PROSITE-ProRule" id="PRU00192"/>
    </source>
</evidence>
<sequence length="454" mass="47945">MDTQHYGSSGIICGKRSRSCSWRRHAANCKRSQTHPPPTHLYRTHDFFNSSLKCHLFRVHHPPLHRHDLDPSLQRLCARRHAAARLAAPSLAPTFAAPVALPPTVVLSPALLVIRLASAGGAGGAQDPRRLSVSTQGTGAGGSTAPASPRIPEDEVTDGAAAEDEDERAAAGGVGEAADPSRAGAAEEAAASEWSTPAPAAAPHEAPLVIRDYAFPPDDPRFEGRPLPEEEEEERERERRFRAGGGLGGGKRSSWDSEDGLVHWGFVTTHASDFPPASDLSDSSSSSPDAYAFHDPEADGGLAYGDEDGEGPELGEFVPGVYAAMYPFEPELDTEMRLEAGELVSVFERQCAGWVQAGRIVSSQLTGEVGLVPENYLELVEAHPHVVEGEWPEEGHPAAQPAEGDADTGAASNKGDGSAVQKVEKTAEPRGEQDALPTAPTQTDGVAETAAVKA</sequence>
<evidence type="ECO:0000313" key="6">
    <source>
        <dbReference type="Proteomes" id="UP001342314"/>
    </source>
</evidence>
<keyword evidence="1 2" id="KW-0728">SH3 domain</keyword>
<feature type="compositionally biased region" description="Acidic residues" evidence="3">
    <location>
        <begin position="154"/>
        <end position="167"/>
    </location>
</feature>
<dbReference type="InterPro" id="IPR001452">
    <property type="entry name" value="SH3_domain"/>
</dbReference>
<name>A0AAV5GBK2_9BASI</name>
<comment type="caution">
    <text evidence="5">The sequence shown here is derived from an EMBL/GenBank/DDBJ whole genome shotgun (WGS) entry which is preliminary data.</text>
</comment>
<feature type="compositionally biased region" description="Low complexity" evidence="3">
    <location>
        <begin position="275"/>
        <end position="290"/>
    </location>
</feature>
<dbReference type="InterPro" id="IPR036028">
    <property type="entry name" value="SH3-like_dom_sf"/>
</dbReference>
<dbReference type="SUPFAM" id="SSF50044">
    <property type="entry name" value="SH3-domain"/>
    <property type="match status" value="1"/>
</dbReference>
<evidence type="ECO:0000313" key="5">
    <source>
        <dbReference type="EMBL" id="GJN89915.1"/>
    </source>
</evidence>
<feature type="compositionally biased region" description="Basic and acidic residues" evidence="3">
    <location>
        <begin position="218"/>
        <end position="228"/>
    </location>
</feature>
<reference evidence="5 6" key="1">
    <citation type="submission" date="2021-12" db="EMBL/GenBank/DDBJ databases">
        <title>High titer production of polyol ester of fatty acids by Rhodotorula paludigena BS15 towards product separation-free biomass refinery.</title>
        <authorList>
            <person name="Mano J."/>
            <person name="Ono H."/>
            <person name="Tanaka T."/>
            <person name="Naito K."/>
            <person name="Sushida H."/>
            <person name="Ike M."/>
            <person name="Tokuyasu K."/>
            <person name="Kitaoka M."/>
        </authorList>
    </citation>
    <scope>NUCLEOTIDE SEQUENCE [LARGE SCALE GENOMIC DNA]</scope>
    <source>
        <strain evidence="5 6">BS15</strain>
    </source>
</reference>
<evidence type="ECO:0000259" key="4">
    <source>
        <dbReference type="PROSITE" id="PS50002"/>
    </source>
</evidence>
<dbReference type="AlphaFoldDB" id="A0AAV5GBK2"/>